<feature type="transmembrane region" description="Helical" evidence="1">
    <location>
        <begin position="45"/>
        <end position="64"/>
    </location>
</feature>
<evidence type="ECO:0000313" key="3">
    <source>
        <dbReference type="Proteomes" id="UP000198415"/>
    </source>
</evidence>
<dbReference type="OrthoDB" id="3405898at2"/>
<gene>
    <name evidence="2" type="ORF">SAMN06264365_104407</name>
</gene>
<reference evidence="2 3" key="1">
    <citation type="submission" date="2017-06" db="EMBL/GenBank/DDBJ databases">
        <authorList>
            <person name="Kim H.J."/>
            <person name="Triplett B.A."/>
        </authorList>
    </citation>
    <scope>NUCLEOTIDE SEQUENCE [LARGE SCALE GENOMIC DNA]</scope>
    <source>
        <strain evidence="2 3">DSM 43151</strain>
    </source>
</reference>
<protein>
    <submittedName>
        <fullName evidence="2">Uncharacterized protein</fullName>
    </submittedName>
</protein>
<accession>A0A238YC44</accession>
<keyword evidence="3" id="KW-1185">Reference proteome</keyword>
<name>A0A238YC44_9ACTN</name>
<keyword evidence="1" id="KW-0812">Transmembrane</keyword>
<proteinExistence type="predicted"/>
<dbReference type="EMBL" id="FZNR01000004">
    <property type="protein sequence ID" value="SNR68164.1"/>
    <property type="molecule type" value="Genomic_DNA"/>
</dbReference>
<dbReference type="AlphaFoldDB" id="A0A238YC44"/>
<sequence>MRIRFFEWVARRRVAVLAVTLLVAVVLEAFRRTNGDHYYSRSFFSLNVLPMVLLLAVGFAGRSFRPAKLVARPELPAFDVPADPGMILCGAAFSFMYVQQMGGLIHEFVEDRDLWFLMIFGVLWIGLLVPFWRAALGRIGVRLRPDGIVDRQLHGSLFVPWEALALPHPAFAYDPQRVTLFLAHPGLVRRRGLRMGSTALLPAVGVNAELLARAIHEYAHRPELRPAIGSAAELARFMAIPQVNALVERVPAAS</sequence>
<evidence type="ECO:0000313" key="2">
    <source>
        <dbReference type="EMBL" id="SNR68164.1"/>
    </source>
</evidence>
<feature type="transmembrane region" description="Helical" evidence="1">
    <location>
        <begin position="114"/>
        <end position="135"/>
    </location>
</feature>
<keyword evidence="1" id="KW-0472">Membrane</keyword>
<dbReference type="Proteomes" id="UP000198415">
    <property type="component" value="Unassembled WGS sequence"/>
</dbReference>
<keyword evidence="1" id="KW-1133">Transmembrane helix</keyword>
<evidence type="ECO:0000256" key="1">
    <source>
        <dbReference type="SAM" id="Phobius"/>
    </source>
</evidence>
<dbReference type="RefSeq" id="WP_143232325.1">
    <property type="nucleotide sequence ID" value="NZ_BOMU01000037.1"/>
</dbReference>
<organism evidence="2 3">
    <name type="scientific">Actinoplanes regularis</name>
    <dbReference type="NCBI Taxonomy" id="52697"/>
    <lineage>
        <taxon>Bacteria</taxon>
        <taxon>Bacillati</taxon>
        <taxon>Actinomycetota</taxon>
        <taxon>Actinomycetes</taxon>
        <taxon>Micromonosporales</taxon>
        <taxon>Micromonosporaceae</taxon>
        <taxon>Actinoplanes</taxon>
    </lineage>
</organism>
<feature type="transmembrane region" description="Helical" evidence="1">
    <location>
        <begin position="85"/>
        <end position="102"/>
    </location>
</feature>